<dbReference type="CDD" id="cd00542">
    <property type="entry name" value="Ntn_PVA"/>
    <property type="match status" value="1"/>
</dbReference>
<evidence type="ECO:0000256" key="2">
    <source>
        <dbReference type="ARBA" id="ARBA00022801"/>
    </source>
</evidence>
<evidence type="ECO:0000256" key="1">
    <source>
        <dbReference type="ARBA" id="ARBA00006625"/>
    </source>
</evidence>
<keyword evidence="2" id="KW-0378">Hydrolase</keyword>
<dbReference type="SUPFAM" id="SSF56235">
    <property type="entry name" value="N-terminal nucleophile aminohydrolases (Ntn hydrolases)"/>
    <property type="match status" value="1"/>
</dbReference>
<evidence type="ECO:0000313" key="6">
    <source>
        <dbReference type="Proteomes" id="UP001249851"/>
    </source>
</evidence>
<organism evidence="5 6">
    <name type="scientific">Acropora cervicornis</name>
    <name type="common">Staghorn coral</name>
    <dbReference type="NCBI Taxonomy" id="6130"/>
    <lineage>
        <taxon>Eukaryota</taxon>
        <taxon>Metazoa</taxon>
        <taxon>Cnidaria</taxon>
        <taxon>Anthozoa</taxon>
        <taxon>Hexacorallia</taxon>
        <taxon>Scleractinia</taxon>
        <taxon>Astrocoeniina</taxon>
        <taxon>Acroporidae</taxon>
        <taxon>Acropora</taxon>
    </lineage>
</organism>
<dbReference type="InterPro" id="IPR052193">
    <property type="entry name" value="Peptidase_C59"/>
</dbReference>
<comment type="similarity">
    <text evidence="1">Belongs to the peptidase C59 family.</text>
</comment>
<keyword evidence="6" id="KW-1185">Reference proteome</keyword>
<name>A0AAD9Q7M3_ACRCE</name>
<protein>
    <recommendedName>
        <fullName evidence="4">Choloylglycine hydrolase/NAAA C-terminal domain-containing protein</fullName>
    </recommendedName>
</protein>
<evidence type="ECO:0000259" key="4">
    <source>
        <dbReference type="Pfam" id="PF02275"/>
    </source>
</evidence>
<proteinExistence type="inferred from homology"/>
<keyword evidence="3" id="KW-0732">Signal</keyword>
<dbReference type="PANTHER" id="PTHR35527">
    <property type="entry name" value="CHOLOYLGLYCINE HYDROLASE"/>
    <property type="match status" value="1"/>
</dbReference>
<feature type="chain" id="PRO_5041906222" description="Choloylglycine hydrolase/NAAA C-terminal domain-containing protein" evidence="3">
    <location>
        <begin position="20"/>
        <end position="369"/>
    </location>
</feature>
<comment type="caution">
    <text evidence="5">The sequence shown here is derived from an EMBL/GenBank/DDBJ whole genome shotgun (WGS) entry which is preliminary data.</text>
</comment>
<dbReference type="AlphaFoldDB" id="A0AAD9Q7M3"/>
<reference evidence="5" key="2">
    <citation type="journal article" date="2023" name="Science">
        <title>Genomic signatures of disease resistance in endangered staghorn corals.</title>
        <authorList>
            <person name="Vollmer S.V."/>
            <person name="Selwyn J.D."/>
            <person name="Despard B.A."/>
            <person name="Roesel C.L."/>
        </authorList>
    </citation>
    <scope>NUCLEOTIDE SEQUENCE</scope>
    <source>
        <strain evidence="5">K2</strain>
    </source>
</reference>
<evidence type="ECO:0000256" key="3">
    <source>
        <dbReference type="SAM" id="SignalP"/>
    </source>
</evidence>
<feature type="domain" description="Choloylglycine hydrolase/NAAA C-terminal" evidence="4">
    <location>
        <begin position="20"/>
        <end position="334"/>
    </location>
</feature>
<accession>A0AAD9Q7M3</accession>
<evidence type="ECO:0000313" key="5">
    <source>
        <dbReference type="EMBL" id="KAK2556123.1"/>
    </source>
</evidence>
<dbReference type="Gene3D" id="3.60.60.10">
    <property type="entry name" value="Penicillin V Acylase, Chain A"/>
    <property type="match status" value="1"/>
</dbReference>
<dbReference type="GO" id="GO:0016787">
    <property type="term" value="F:hydrolase activity"/>
    <property type="evidence" value="ECO:0007669"/>
    <property type="project" value="UniProtKB-KW"/>
</dbReference>
<feature type="signal peptide" evidence="3">
    <location>
        <begin position="1"/>
        <end position="19"/>
    </location>
</feature>
<sequence>MKILIVVQLLFCVFPATNACSEIRVTAEDKSVIVGRTSDLGKDMFSNVVVEPERYSHVAVPAVGCSHHEPLLSWQNKYAVAYLDAWDQFLSADGMNSAGLSVSSLMFSSFTKYQEVPPDKCGQAVSQLEFGLWLLGTFSTVQEVRKSMSEEWFPLVFPRKFHDYLFEEHFSVVDKTGDAIVIEYTEQGRKVYNNTLGVLTNAPNYEFQMLNIRNYIELSKYERDPLELGGHKFPRFGAGSGLLGMPGDFTPPSRFVRALFLKEFATQPKTSKEAVNLAFHVLNSVDIPVGVVSVGKTEPDSDYTQWTVAKDLTNNALYFRDYNDMTIRVVYLDKVQQGQVLRMKAYGPITGFKDVTGELEPVHPNKEEL</sequence>
<dbReference type="InterPro" id="IPR029055">
    <property type="entry name" value="Ntn_hydrolases_N"/>
</dbReference>
<dbReference type="Proteomes" id="UP001249851">
    <property type="component" value="Unassembled WGS sequence"/>
</dbReference>
<gene>
    <name evidence="5" type="ORF">P5673_021692</name>
</gene>
<dbReference type="PANTHER" id="PTHR35527:SF2">
    <property type="entry name" value="HYDROLASE"/>
    <property type="match status" value="1"/>
</dbReference>
<dbReference type="EMBL" id="JARQWQ010000057">
    <property type="protein sequence ID" value="KAK2556123.1"/>
    <property type="molecule type" value="Genomic_DNA"/>
</dbReference>
<dbReference type="Pfam" id="PF02275">
    <property type="entry name" value="CBAH"/>
    <property type="match status" value="1"/>
</dbReference>
<dbReference type="InterPro" id="IPR029132">
    <property type="entry name" value="CBAH/NAAA_C"/>
</dbReference>
<reference evidence="5" key="1">
    <citation type="journal article" date="2023" name="G3 (Bethesda)">
        <title>Whole genome assembly and annotation of the endangered Caribbean coral Acropora cervicornis.</title>
        <authorList>
            <person name="Selwyn J.D."/>
            <person name="Vollmer S.V."/>
        </authorList>
    </citation>
    <scope>NUCLEOTIDE SEQUENCE</scope>
    <source>
        <strain evidence="5">K2</strain>
    </source>
</reference>